<comment type="caution">
    <text evidence="2">The sequence shown here is derived from an EMBL/GenBank/DDBJ whole genome shotgun (WGS) entry which is preliminary data.</text>
</comment>
<sequence>MQASTTLLRRVLWADAATSVACGVIHVAAVDTLSRVLALPSALLFETGLFYLAYGALVAWAASRAEPPRPLVLLFAFGNIGWALLCVAALAGPWLHPSLAGGAWIALQALVVFAFGELQWWCSRRPRHALA</sequence>
<proteinExistence type="predicted"/>
<name>A0A934Q3N2_9BURK</name>
<keyword evidence="1" id="KW-0812">Transmembrane</keyword>
<dbReference type="Proteomes" id="UP000617041">
    <property type="component" value="Unassembled WGS sequence"/>
</dbReference>
<feature type="transmembrane region" description="Helical" evidence="1">
    <location>
        <begin position="36"/>
        <end position="60"/>
    </location>
</feature>
<reference evidence="2" key="1">
    <citation type="submission" date="2020-12" db="EMBL/GenBank/DDBJ databases">
        <title>Ramlibacter sp. nov., isolated from a freshwater alga, Cryptomonas.</title>
        <authorList>
            <person name="Kim H.M."/>
            <person name="Jeon C.O."/>
        </authorList>
    </citation>
    <scope>NUCLEOTIDE SEQUENCE</scope>
    <source>
        <strain evidence="2">CrO1</strain>
    </source>
</reference>
<evidence type="ECO:0000313" key="2">
    <source>
        <dbReference type="EMBL" id="MBK0394263.1"/>
    </source>
</evidence>
<dbReference type="AlphaFoldDB" id="A0A934Q3N2"/>
<feature type="transmembrane region" description="Helical" evidence="1">
    <location>
        <begin position="72"/>
        <end position="95"/>
    </location>
</feature>
<feature type="transmembrane region" description="Helical" evidence="1">
    <location>
        <begin position="12"/>
        <end position="30"/>
    </location>
</feature>
<organism evidence="2 3">
    <name type="scientific">Ramlibacter algicola</name>
    <dbReference type="NCBI Taxonomy" id="2795217"/>
    <lineage>
        <taxon>Bacteria</taxon>
        <taxon>Pseudomonadati</taxon>
        <taxon>Pseudomonadota</taxon>
        <taxon>Betaproteobacteria</taxon>
        <taxon>Burkholderiales</taxon>
        <taxon>Comamonadaceae</taxon>
        <taxon>Ramlibacter</taxon>
    </lineage>
</organism>
<keyword evidence="1" id="KW-1133">Transmembrane helix</keyword>
<feature type="transmembrane region" description="Helical" evidence="1">
    <location>
        <begin position="101"/>
        <end position="122"/>
    </location>
</feature>
<evidence type="ECO:0000313" key="3">
    <source>
        <dbReference type="Proteomes" id="UP000617041"/>
    </source>
</evidence>
<keyword evidence="1" id="KW-0472">Membrane</keyword>
<dbReference type="RefSeq" id="WP_200789263.1">
    <property type="nucleotide sequence ID" value="NZ_JAEDAO010000001.1"/>
</dbReference>
<dbReference type="EMBL" id="JAEDAO010000001">
    <property type="protein sequence ID" value="MBK0394263.1"/>
    <property type="molecule type" value="Genomic_DNA"/>
</dbReference>
<accession>A0A934Q3N2</accession>
<evidence type="ECO:0000256" key="1">
    <source>
        <dbReference type="SAM" id="Phobius"/>
    </source>
</evidence>
<keyword evidence="3" id="KW-1185">Reference proteome</keyword>
<gene>
    <name evidence="2" type="ORF">I8E28_16795</name>
</gene>
<protein>
    <submittedName>
        <fullName evidence="2">Uncharacterized protein</fullName>
    </submittedName>
</protein>